<keyword evidence="2" id="KW-1185">Reference proteome</keyword>
<dbReference type="AlphaFoldDB" id="A0A7X1GFJ7"/>
<protein>
    <submittedName>
        <fullName evidence="1">Uncharacterized protein</fullName>
    </submittedName>
</protein>
<dbReference type="EMBL" id="JACMYG010000018">
    <property type="protein sequence ID" value="MBC2691561.1"/>
    <property type="molecule type" value="Genomic_DNA"/>
</dbReference>
<dbReference type="Proteomes" id="UP000526003">
    <property type="component" value="Unassembled WGS sequence"/>
</dbReference>
<organism evidence="1 2">
    <name type="scientific">Pseudomonas kielensis</name>
    <dbReference type="NCBI Taxonomy" id="2762577"/>
    <lineage>
        <taxon>Bacteria</taxon>
        <taxon>Pseudomonadati</taxon>
        <taxon>Pseudomonadota</taxon>
        <taxon>Gammaproteobacteria</taxon>
        <taxon>Pseudomonadales</taxon>
        <taxon>Pseudomonadaceae</taxon>
        <taxon>Pseudomonas</taxon>
    </lineage>
</organism>
<dbReference type="RefSeq" id="WP_166589469.1">
    <property type="nucleotide sequence ID" value="NZ_CP090311.1"/>
</dbReference>
<comment type="caution">
    <text evidence="1">The sequence shown here is derived from an EMBL/GenBank/DDBJ whole genome shotgun (WGS) entry which is preliminary data.</text>
</comment>
<accession>A0A7X1GFJ7</accession>
<gene>
    <name evidence="1" type="ORF">H7995_17355</name>
</gene>
<proteinExistence type="predicted"/>
<evidence type="ECO:0000313" key="1">
    <source>
        <dbReference type="EMBL" id="MBC2691561.1"/>
    </source>
</evidence>
<evidence type="ECO:0000313" key="2">
    <source>
        <dbReference type="Proteomes" id="UP000526003"/>
    </source>
</evidence>
<name>A0A7X1GFJ7_9PSED</name>
<sequence>MRLYDYTAYPKDHAQHAVYGEVMADTDSAAKAKIKALCPHCERIELSILSTSEPFGRHSVRRVPGSRSAHKITGD</sequence>
<reference evidence="1 2" key="1">
    <citation type="submission" date="2020-08" db="EMBL/GenBank/DDBJ databases">
        <title>Pseudomonas sp. nov.</title>
        <authorList>
            <person name="Gieschler S."/>
            <person name="Fiedler G."/>
            <person name="Brinks E."/>
            <person name="Boehnlein C."/>
            <person name="Franz C.M.A.P."/>
            <person name="Kabisch J."/>
        </authorList>
    </citation>
    <scope>NUCLEOTIDE SEQUENCE [LARGE SCALE GENOMIC DNA]</scope>
    <source>
        <strain evidence="1 2">MBT-1</strain>
    </source>
</reference>